<dbReference type="EMBL" id="JPKZ01002141">
    <property type="protein sequence ID" value="KHN78250.1"/>
    <property type="molecule type" value="Genomic_DNA"/>
</dbReference>
<dbReference type="PANTHER" id="PTHR43986">
    <property type="entry name" value="ELONGATION FACTOR 1-GAMMA"/>
    <property type="match status" value="1"/>
</dbReference>
<dbReference type="Pfam" id="PF00647">
    <property type="entry name" value="EF1G"/>
    <property type="match status" value="2"/>
</dbReference>
<dbReference type="Pfam" id="PF00043">
    <property type="entry name" value="GST_C"/>
    <property type="match status" value="2"/>
</dbReference>
<dbReference type="GO" id="GO:0005634">
    <property type="term" value="C:nucleus"/>
    <property type="evidence" value="ECO:0007669"/>
    <property type="project" value="TreeGrafter"/>
</dbReference>
<dbReference type="PANTHER" id="PTHR43986:SF1">
    <property type="entry name" value="ELONGATION FACTOR 1-GAMMA"/>
    <property type="match status" value="1"/>
</dbReference>
<dbReference type="InterPro" id="IPR001662">
    <property type="entry name" value="EF1B_G_C"/>
</dbReference>
<dbReference type="GO" id="GO:0003746">
    <property type="term" value="F:translation elongation factor activity"/>
    <property type="evidence" value="ECO:0007669"/>
    <property type="project" value="UniProtKB-UniRule"/>
</dbReference>
<dbReference type="InterPro" id="IPR004046">
    <property type="entry name" value="GST_C"/>
</dbReference>
<feature type="domain" description="EF-1-gamma C-terminal" evidence="6">
    <location>
        <begin position="240"/>
        <end position="360"/>
    </location>
</feature>
<dbReference type="InterPro" id="IPR010987">
    <property type="entry name" value="Glutathione-S-Trfase_C-like"/>
</dbReference>
<dbReference type="Gene3D" id="3.40.30.10">
    <property type="entry name" value="Glutaredoxin"/>
    <property type="match status" value="1"/>
</dbReference>
<gene>
    <name evidence="8" type="primary">F17C11.9</name>
    <name evidence="8" type="ORF">Tcan_04754</name>
</gene>
<keyword evidence="9" id="KW-1185">Reference proteome</keyword>
<dbReference type="PROSITE" id="PS50040">
    <property type="entry name" value="EF1G_C"/>
    <property type="match status" value="2"/>
</dbReference>
<dbReference type="Proteomes" id="UP000031036">
    <property type="component" value="Unassembled WGS sequence"/>
</dbReference>
<dbReference type="SUPFAM" id="SSF89942">
    <property type="entry name" value="eEF1-gamma domain"/>
    <property type="match status" value="2"/>
</dbReference>
<evidence type="ECO:0000256" key="4">
    <source>
        <dbReference type="PROSITE-ProRule" id="PRU00519"/>
    </source>
</evidence>
<feature type="compositionally biased region" description="Basic and acidic residues" evidence="5">
    <location>
        <begin position="517"/>
        <end position="526"/>
    </location>
</feature>
<evidence type="ECO:0000259" key="7">
    <source>
        <dbReference type="PROSITE" id="PS50405"/>
    </source>
</evidence>
<evidence type="ECO:0000259" key="6">
    <source>
        <dbReference type="PROSITE" id="PS50040"/>
    </source>
</evidence>
<dbReference type="FunFam" id="3.30.70.1010:FF:000001">
    <property type="entry name" value="Elongation factor 1-gamma 1"/>
    <property type="match status" value="2"/>
</dbReference>
<name>A0A0B2VB97_TOXCA</name>
<evidence type="ECO:0000313" key="8">
    <source>
        <dbReference type="EMBL" id="KHN78250.1"/>
    </source>
</evidence>
<dbReference type="AlphaFoldDB" id="A0A0B2VB97"/>
<dbReference type="FunFam" id="1.20.1050.10:FF:000006">
    <property type="entry name" value="Elongation factor 1 gamma"/>
    <property type="match status" value="2"/>
</dbReference>
<feature type="domain" description="GST C-terminal" evidence="7">
    <location>
        <begin position="74"/>
        <end position="209"/>
    </location>
</feature>
<dbReference type="SMART" id="SM01183">
    <property type="entry name" value="EF1G"/>
    <property type="match status" value="2"/>
</dbReference>
<evidence type="ECO:0000256" key="5">
    <source>
        <dbReference type="SAM" id="MobiDB-lite"/>
    </source>
</evidence>
<dbReference type="CDD" id="cd03181">
    <property type="entry name" value="GST_C_EF1Bgamma_like"/>
    <property type="match status" value="2"/>
</dbReference>
<protein>
    <recommendedName>
        <fullName evidence="3">eEF-1B gamma</fullName>
    </recommendedName>
</protein>
<dbReference type="SUPFAM" id="SSF47616">
    <property type="entry name" value="GST C-terminal domain-like"/>
    <property type="match status" value="2"/>
</dbReference>
<accession>A0A0B2VB97</accession>
<keyword evidence="2 4" id="KW-0648">Protein biosynthesis</keyword>
<evidence type="ECO:0000313" key="9">
    <source>
        <dbReference type="Proteomes" id="UP000031036"/>
    </source>
</evidence>
<dbReference type="OrthoDB" id="249703at2759"/>
<feature type="region of interest" description="Disordered" evidence="5">
    <location>
        <begin position="206"/>
        <end position="237"/>
    </location>
</feature>
<organism evidence="8 9">
    <name type="scientific">Toxocara canis</name>
    <name type="common">Canine roundworm</name>
    <dbReference type="NCBI Taxonomy" id="6265"/>
    <lineage>
        <taxon>Eukaryota</taxon>
        <taxon>Metazoa</taxon>
        <taxon>Ecdysozoa</taxon>
        <taxon>Nematoda</taxon>
        <taxon>Chromadorea</taxon>
        <taxon>Rhabditida</taxon>
        <taxon>Spirurina</taxon>
        <taxon>Ascaridomorpha</taxon>
        <taxon>Ascaridoidea</taxon>
        <taxon>Toxocaridae</taxon>
        <taxon>Toxocara</taxon>
    </lineage>
</organism>
<evidence type="ECO:0000256" key="1">
    <source>
        <dbReference type="ARBA" id="ARBA00022768"/>
    </source>
</evidence>
<dbReference type="InterPro" id="IPR036433">
    <property type="entry name" value="EF1B_G_C_sf"/>
</dbReference>
<comment type="caution">
    <text evidence="8">The sequence shown here is derived from an EMBL/GenBank/DDBJ whole genome shotgun (WGS) entry which is preliminary data.</text>
</comment>
<keyword evidence="1 4" id="KW-0251">Elongation factor</keyword>
<evidence type="ECO:0000256" key="2">
    <source>
        <dbReference type="ARBA" id="ARBA00022917"/>
    </source>
</evidence>
<dbReference type="Gene3D" id="3.30.70.1010">
    <property type="entry name" value="Translation elongation factor EF1B, gamma chain, conserved domain"/>
    <property type="match status" value="2"/>
</dbReference>
<reference evidence="8 9" key="1">
    <citation type="submission" date="2014-11" db="EMBL/GenBank/DDBJ databases">
        <title>Genetic blueprint of the zoonotic pathogen Toxocara canis.</title>
        <authorList>
            <person name="Zhu X.-Q."/>
            <person name="Korhonen P.K."/>
            <person name="Cai H."/>
            <person name="Young N.D."/>
            <person name="Nejsum P."/>
            <person name="von Samson-Himmelstjerna G."/>
            <person name="Boag P.R."/>
            <person name="Tan P."/>
            <person name="Li Q."/>
            <person name="Min J."/>
            <person name="Yang Y."/>
            <person name="Wang X."/>
            <person name="Fang X."/>
            <person name="Hall R.S."/>
            <person name="Hofmann A."/>
            <person name="Sternberg P.W."/>
            <person name="Jex A.R."/>
            <person name="Gasser R.B."/>
        </authorList>
    </citation>
    <scope>NUCLEOTIDE SEQUENCE [LARGE SCALE GENOMIC DNA]</scope>
    <source>
        <strain evidence="8">PN_DK_2014</strain>
    </source>
</reference>
<dbReference type="InterPro" id="IPR036282">
    <property type="entry name" value="Glutathione-S-Trfase_C_sf"/>
</dbReference>
<sequence>MTHRIKVYGCEKSFRTQKVLIAAKLAKANVTLAGDKPPHDKFPLGVTPAYEDGSGVLLFGAESISLHLAGEVLKATNCTEVIQWLQWAEGHLLPSVLGFVLPSVSAAHVDHKAVDAAKHELLAQLKGLDTILLTRTFLVGERMSIADISLALDLLPAYQYVLDDGMRAPFTNVNRWFKTIINQPCVKEILGDVSFATQTAKFDRKKAKGAEKKEHAQPKQQQPAEEMDATEEALASEPKAADPFASFPKGTFVMDAFKRVYSNEDTATKAIPYFWENFDPENYSIWFAEYKYPEELTLTFMSCNLIGGMFQRLEKLKKNAFASVCLFGTDNNSSISGIWIWRGHELAFTLCPDWQTPAYEDGSGVLLFGAESISLHLAGEVLKATNCTEVIQWLQWAEGHLLPSVLGFVLPSVSAAHVDHKAVDAAKHELLAQLKGLDTILLTRTFLVGERMSIADISLALDLLPAYQYVLDDGMRAPFTNVNRWFKTIINQPCVKEILGDVSFATQTAKFDRKKAKGAEKKEHAQPKQQQPAEEMDATEEALASEPKAADPFASFPKGTFVMDAFKRVYSNEDTATKAIPYFWENFDPENYSIWFAEYKYPEELTLTFMSCNLIGGMFQRLEKLKKNAFASVCLFGTDNNSSISGIWIWRGHELAFTLCPDWQVDYESYDWKKLDPADESTKKLVNEYLMWEGEFGGKKFNQGKIFK</sequence>
<evidence type="ECO:0000256" key="3">
    <source>
        <dbReference type="ARBA" id="ARBA00030426"/>
    </source>
</evidence>
<proteinExistence type="predicted"/>
<feature type="compositionally biased region" description="Basic and acidic residues" evidence="5">
    <location>
        <begin position="208"/>
        <end position="217"/>
    </location>
</feature>
<dbReference type="STRING" id="6265.A0A0B2VB97"/>
<feature type="domain" description="EF-1-gamma C-terminal" evidence="6">
    <location>
        <begin position="549"/>
        <end position="708"/>
    </location>
</feature>
<dbReference type="Gene3D" id="1.20.1050.10">
    <property type="match status" value="2"/>
</dbReference>
<dbReference type="GO" id="GO:0005737">
    <property type="term" value="C:cytoplasm"/>
    <property type="evidence" value="ECO:0007669"/>
    <property type="project" value="TreeGrafter"/>
</dbReference>
<dbReference type="InterPro" id="IPR050802">
    <property type="entry name" value="EF-GSTs"/>
</dbReference>
<feature type="region of interest" description="Disordered" evidence="5">
    <location>
        <begin position="515"/>
        <end position="546"/>
    </location>
</feature>
<dbReference type="PROSITE" id="PS50405">
    <property type="entry name" value="GST_CTER"/>
    <property type="match status" value="2"/>
</dbReference>
<feature type="domain" description="GST C-terminal" evidence="7">
    <location>
        <begin position="383"/>
        <end position="518"/>
    </location>
</feature>